<dbReference type="Pfam" id="PF00078">
    <property type="entry name" value="RVT_1"/>
    <property type="match status" value="1"/>
</dbReference>
<accession>A0AAD6BU68</accession>
<protein>
    <recommendedName>
        <fullName evidence="1">Reverse transcriptase domain-containing protein</fullName>
    </recommendedName>
</protein>
<dbReference type="PANTHER" id="PTHR47027:SF20">
    <property type="entry name" value="REVERSE TRANSCRIPTASE-LIKE PROTEIN WITH RNA-DIRECTED DNA POLYMERASE DOMAIN"/>
    <property type="match status" value="1"/>
</dbReference>
<name>A0AAD6BU68_9TELE</name>
<reference evidence="2" key="1">
    <citation type="submission" date="2022-11" db="EMBL/GenBank/DDBJ databases">
        <title>Chromosome-level genome of Pogonophryne albipinna.</title>
        <authorList>
            <person name="Jo E."/>
        </authorList>
    </citation>
    <scope>NUCLEOTIDE SEQUENCE</scope>
    <source>
        <strain evidence="2">SGF0006</strain>
        <tissue evidence="2">Muscle</tissue>
    </source>
</reference>
<evidence type="ECO:0000259" key="1">
    <source>
        <dbReference type="PROSITE" id="PS50878"/>
    </source>
</evidence>
<dbReference type="Proteomes" id="UP001219934">
    <property type="component" value="Unassembled WGS sequence"/>
</dbReference>
<dbReference type="PANTHER" id="PTHR47027">
    <property type="entry name" value="REVERSE TRANSCRIPTASE DOMAIN-CONTAINING PROTEIN"/>
    <property type="match status" value="1"/>
</dbReference>
<dbReference type="PROSITE" id="PS50878">
    <property type="entry name" value="RT_POL"/>
    <property type="match status" value="1"/>
</dbReference>
<evidence type="ECO:0000313" key="3">
    <source>
        <dbReference type="Proteomes" id="UP001219934"/>
    </source>
</evidence>
<dbReference type="AlphaFoldDB" id="A0AAD6BU68"/>
<dbReference type="InterPro" id="IPR000477">
    <property type="entry name" value="RT_dom"/>
</dbReference>
<evidence type="ECO:0000313" key="2">
    <source>
        <dbReference type="EMBL" id="KAJ4948766.1"/>
    </source>
</evidence>
<organism evidence="2 3">
    <name type="scientific">Pogonophryne albipinna</name>
    <dbReference type="NCBI Taxonomy" id="1090488"/>
    <lineage>
        <taxon>Eukaryota</taxon>
        <taxon>Metazoa</taxon>
        <taxon>Chordata</taxon>
        <taxon>Craniata</taxon>
        <taxon>Vertebrata</taxon>
        <taxon>Euteleostomi</taxon>
        <taxon>Actinopterygii</taxon>
        <taxon>Neopterygii</taxon>
        <taxon>Teleostei</taxon>
        <taxon>Neoteleostei</taxon>
        <taxon>Acanthomorphata</taxon>
        <taxon>Eupercaria</taxon>
        <taxon>Perciformes</taxon>
        <taxon>Notothenioidei</taxon>
        <taxon>Pogonophryne</taxon>
    </lineage>
</organism>
<gene>
    <name evidence="2" type="ORF">JOQ06_020289</name>
</gene>
<dbReference type="EMBL" id="JAPTMU010000001">
    <property type="protein sequence ID" value="KAJ4948766.1"/>
    <property type="molecule type" value="Genomic_DNA"/>
</dbReference>
<keyword evidence="3" id="KW-1185">Reference proteome</keyword>
<comment type="caution">
    <text evidence="2">The sequence shown here is derived from an EMBL/GenBank/DDBJ whole genome shotgun (WGS) entry which is preliminary data.</text>
</comment>
<feature type="domain" description="Reverse transcriptase" evidence="1">
    <location>
        <begin position="1"/>
        <end position="161"/>
    </location>
</feature>
<sequence length="332" mass="38029">MSATVFFEGSTSDSFSVRSGVKQGCVLAPMLFGIFFSVVLHHAFSVRVDEDGVFLHTRSDGKLFNLARLRMKRKVRKVLVRELLFADDAALVSHSAAGLHRLMDKFSAACSEFAVIINIKKTVVMHQAGSAASPVMVKEHVLESVDQFTHLRSRAWTNKYLTERTKTRIYQCCVVSVLLYGSEVWSTYAWHERELNAFHMRCLRNILGITWRDKVTNEAVLARTGSKSMFQTLKVRRLRWLGHLRRMPDDCLPKDILYSELSAGSRGRGRPLLCFKDVVKRDMKALDIATDNWERLAEDRTKWRQQLREGGDILDKDWIRGLVQKRGHTVSL</sequence>
<proteinExistence type="predicted"/>